<keyword evidence="2 6" id="KW-0547">Nucleotide-binding</keyword>
<evidence type="ECO:0000256" key="4">
    <source>
        <dbReference type="ARBA" id="ARBA00022960"/>
    </source>
</evidence>
<dbReference type="PANTHER" id="PTHR42749:SF1">
    <property type="entry name" value="CELL SHAPE-DETERMINING PROTEIN MREB"/>
    <property type="match status" value="1"/>
</dbReference>
<comment type="function">
    <text evidence="6">Forms membrane-associated dynamic filaments that are essential for cell shape determination. Acts by regulating cell wall synthesis and cell elongation, and thus cell shape. A feedback loop between cell geometry and MreB localization may maintain elongated cell shape by targeting cell wall growth to regions of negative cell wall curvature.</text>
</comment>
<dbReference type="PRINTS" id="PR01652">
    <property type="entry name" value="SHAPEPROTEIN"/>
</dbReference>
<dbReference type="NCBIfam" id="TIGR00904">
    <property type="entry name" value="mreB"/>
    <property type="match status" value="1"/>
</dbReference>
<evidence type="ECO:0000256" key="3">
    <source>
        <dbReference type="ARBA" id="ARBA00022840"/>
    </source>
</evidence>
<evidence type="ECO:0000256" key="2">
    <source>
        <dbReference type="ARBA" id="ARBA00022741"/>
    </source>
</evidence>
<feature type="binding site" evidence="6">
    <location>
        <begin position="205"/>
        <end position="208"/>
    </location>
    <ligand>
        <name>ATP</name>
        <dbReference type="ChEBI" id="CHEBI:30616"/>
    </ligand>
</feature>
<keyword evidence="4 6" id="KW-0133">Cell shape</keyword>
<dbReference type="EMBL" id="PFQB01000016">
    <property type="protein sequence ID" value="PJA15461.1"/>
    <property type="molecule type" value="Genomic_DNA"/>
</dbReference>
<comment type="similarity">
    <text evidence="5 6">Belongs to the FtsA/MreB family.</text>
</comment>
<dbReference type="GO" id="GO:0008360">
    <property type="term" value="P:regulation of cell shape"/>
    <property type="evidence" value="ECO:0007669"/>
    <property type="project" value="UniProtKB-UniRule"/>
</dbReference>
<dbReference type="GO" id="GO:0005737">
    <property type="term" value="C:cytoplasm"/>
    <property type="evidence" value="ECO:0007669"/>
    <property type="project" value="UniProtKB-SubCell"/>
</dbReference>
<dbReference type="HAMAP" id="MF_02207">
    <property type="entry name" value="MreB"/>
    <property type="match status" value="1"/>
</dbReference>
<dbReference type="Gene3D" id="3.30.420.40">
    <property type="match status" value="3"/>
</dbReference>
<dbReference type="NCBIfam" id="NF010539">
    <property type="entry name" value="PRK13927.1"/>
    <property type="match status" value="1"/>
</dbReference>
<dbReference type="GO" id="GO:0005524">
    <property type="term" value="F:ATP binding"/>
    <property type="evidence" value="ECO:0007669"/>
    <property type="project" value="UniProtKB-KW"/>
</dbReference>
<comment type="caution">
    <text evidence="7">The sequence shown here is derived from an EMBL/GenBank/DDBJ whole genome shotgun (WGS) entry which is preliminary data.</text>
</comment>
<sequence length="336" mass="35688">MFRPQRLGIDLGTANSVVFVQGKGVVLEEPTVVAIDTTDLSIIAIGQEAKIMVGKTPERIMIKRPLRNGVIASARVTEELLKYFITRAIGRFRIFRPEVMISAPVGITSVEKRAIIKAAVHAGAGTVYLIPEPLAAAIGAKLPIHSSAGNMIVNLGGGTTEIAVISLNGIVVATSVRVAGDEFNSAISAYTRRERGLIIGEQMAEKIKMTIGSAVRVEKEEQMDVSGRDVGTGLPRVDVFTTNEIAEALKAPLGEILASLKKLLERTPPELSADIIDRGIVMSGGSALLKNLDRLFSKALGVPAYLADDPIHCVARGTGTALDFLDVLDKTITTVG</sequence>
<reference evidence="8" key="1">
    <citation type="submission" date="2017-09" db="EMBL/GenBank/DDBJ databases">
        <title>Depth-based differentiation of microbial function through sediment-hosted aquifers and enrichment of novel symbionts in the deep terrestrial subsurface.</title>
        <authorList>
            <person name="Probst A.J."/>
            <person name="Ladd B."/>
            <person name="Jarett J.K."/>
            <person name="Geller-Mcgrath D.E."/>
            <person name="Sieber C.M.K."/>
            <person name="Emerson J.B."/>
            <person name="Anantharaman K."/>
            <person name="Thomas B.C."/>
            <person name="Malmstrom R."/>
            <person name="Stieglmeier M."/>
            <person name="Klingl A."/>
            <person name="Woyke T."/>
            <person name="Ryan C.M."/>
            <person name="Banfield J.F."/>
        </authorList>
    </citation>
    <scope>NUCLEOTIDE SEQUENCE [LARGE SCALE GENOMIC DNA]</scope>
</reference>
<evidence type="ECO:0000313" key="7">
    <source>
        <dbReference type="EMBL" id="PJA15461.1"/>
    </source>
</evidence>
<dbReference type="InterPro" id="IPR004753">
    <property type="entry name" value="MreB"/>
</dbReference>
<comment type="subcellular location">
    <subcellularLocation>
        <location evidence="6">Cytoplasm</location>
    </subcellularLocation>
    <text evidence="6">Membrane-associated.</text>
</comment>
<organism evidence="7 8">
    <name type="scientific">Candidatus Dojkabacteria bacterium CG_4_10_14_0_2_um_filter_Dojkabacteria_WS6_41_15</name>
    <dbReference type="NCBI Taxonomy" id="2014249"/>
    <lineage>
        <taxon>Bacteria</taxon>
        <taxon>Candidatus Dojkabacteria</taxon>
    </lineage>
</organism>
<evidence type="ECO:0000256" key="6">
    <source>
        <dbReference type="HAMAP-Rule" id="MF_02207"/>
    </source>
</evidence>
<proteinExistence type="inferred from homology"/>
<dbReference type="AlphaFoldDB" id="A0A2M7W2Z1"/>
<protein>
    <recommendedName>
        <fullName evidence="6">Cell shape-determining protein MreB</fullName>
    </recommendedName>
</protein>
<evidence type="ECO:0000256" key="1">
    <source>
        <dbReference type="ARBA" id="ARBA00022490"/>
    </source>
</evidence>
<dbReference type="SUPFAM" id="SSF53067">
    <property type="entry name" value="Actin-like ATPase domain"/>
    <property type="match status" value="2"/>
</dbReference>
<dbReference type="Pfam" id="PF06723">
    <property type="entry name" value="MreB_Mbl"/>
    <property type="match status" value="1"/>
</dbReference>
<dbReference type="Proteomes" id="UP000228952">
    <property type="component" value="Unassembled WGS sequence"/>
</dbReference>
<evidence type="ECO:0000256" key="5">
    <source>
        <dbReference type="ARBA" id="ARBA00023458"/>
    </source>
</evidence>
<feature type="binding site" evidence="6">
    <location>
        <begin position="285"/>
        <end position="288"/>
    </location>
    <ligand>
        <name>ATP</name>
        <dbReference type="ChEBI" id="CHEBI:30616"/>
    </ligand>
</feature>
<dbReference type="InterPro" id="IPR056546">
    <property type="entry name" value="MreB_MamK-like"/>
</dbReference>
<keyword evidence="1 6" id="KW-0963">Cytoplasm</keyword>
<name>A0A2M7W2Z1_9BACT</name>
<feature type="binding site" evidence="6">
    <location>
        <begin position="157"/>
        <end position="159"/>
    </location>
    <ligand>
        <name>ATP</name>
        <dbReference type="ChEBI" id="CHEBI:30616"/>
    </ligand>
</feature>
<keyword evidence="3 6" id="KW-0067">ATP-binding</keyword>
<gene>
    <name evidence="6" type="primary">mreB</name>
    <name evidence="7" type="ORF">COX64_00685</name>
</gene>
<dbReference type="PANTHER" id="PTHR42749">
    <property type="entry name" value="CELL SHAPE-DETERMINING PROTEIN MREB"/>
    <property type="match status" value="1"/>
</dbReference>
<dbReference type="CDD" id="cd10225">
    <property type="entry name" value="ASKHA_NBD_MreB-like"/>
    <property type="match status" value="1"/>
</dbReference>
<accession>A0A2M7W2Z1</accession>
<dbReference type="InterPro" id="IPR043129">
    <property type="entry name" value="ATPase_NBD"/>
</dbReference>
<feature type="binding site" evidence="6">
    <location>
        <begin position="13"/>
        <end position="15"/>
    </location>
    <ligand>
        <name>ATP</name>
        <dbReference type="ChEBI" id="CHEBI:30616"/>
    </ligand>
</feature>
<evidence type="ECO:0000313" key="8">
    <source>
        <dbReference type="Proteomes" id="UP000228952"/>
    </source>
</evidence>
<dbReference type="GO" id="GO:0000902">
    <property type="term" value="P:cell morphogenesis"/>
    <property type="evidence" value="ECO:0007669"/>
    <property type="project" value="InterPro"/>
</dbReference>
<comment type="subunit">
    <text evidence="6">Forms polymers.</text>
</comment>